<dbReference type="EMBL" id="JAUOZS010000001">
    <property type="protein sequence ID" value="MDT8900068.1"/>
    <property type="molecule type" value="Genomic_DNA"/>
</dbReference>
<evidence type="ECO:0000313" key="1">
    <source>
        <dbReference type="EMBL" id="MDT8900068.1"/>
    </source>
</evidence>
<dbReference type="Proteomes" id="UP001254848">
    <property type="component" value="Unassembled WGS sequence"/>
</dbReference>
<dbReference type="Pfam" id="PF05521">
    <property type="entry name" value="Phage_HCP"/>
    <property type="match status" value="1"/>
</dbReference>
<dbReference type="InterPro" id="IPR038666">
    <property type="entry name" value="SSP1_head-tail_sf"/>
</dbReference>
<dbReference type="NCBIfam" id="TIGR01563">
    <property type="entry name" value="gp16_SPP1"/>
    <property type="match status" value="1"/>
</dbReference>
<dbReference type="Gene3D" id="2.40.10.270">
    <property type="entry name" value="Bacteriophage SPP1 head-tail adaptor protein"/>
    <property type="match status" value="1"/>
</dbReference>
<comment type="caution">
    <text evidence="1">The sequence shown here is derived from an EMBL/GenBank/DDBJ whole genome shotgun (WGS) entry which is preliminary data.</text>
</comment>
<protein>
    <submittedName>
        <fullName evidence="1">Phage head closure protein</fullName>
    </submittedName>
</protein>
<sequence>MIAGRMSWRITLLRPVKTPDGMGGAKSSYQAAGKVWAEFRNPNAKELTAAGTVISDLVRLVSIRRRRDIRRGWRVQHDGRSFDVLHTYDIDRETTMLVCREVVT</sequence>
<name>A0ABU3NTC7_9FIRM</name>
<accession>A0ABU3NTC7</accession>
<reference evidence="1 2" key="1">
    <citation type="submission" date="2023-07" db="EMBL/GenBank/DDBJ databases">
        <title>The novel representative of Negativicutes class, Anaeroselena agilis gen. nov. sp. nov.</title>
        <authorList>
            <person name="Prokofeva M.I."/>
            <person name="Elcheninov A.G."/>
            <person name="Klyukina A."/>
            <person name="Kublanov I.V."/>
            <person name="Frolov E.N."/>
            <person name="Podosokorskaya O.A."/>
        </authorList>
    </citation>
    <scope>NUCLEOTIDE SEQUENCE [LARGE SCALE GENOMIC DNA]</scope>
    <source>
        <strain evidence="1 2">4137-cl</strain>
    </source>
</reference>
<gene>
    <name evidence="1" type="ORF">Q4T40_02305</name>
</gene>
<evidence type="ECO:0000313" key="2">
    <source>
        <dbReference type="Proteomes" id="UP001254848"/>
    </source>
</evidence>
<dbReference type="InterPro" id="IPR008767">
    <property type="entry name" value="Phage_SPP1_head-tail_adaptor"/>
</dbReference>
<proteinExistence type="predicted"/>
<dbReference type="RefSeq" id="WP_413778628.1">
    <property type="nucleotide sequence ID" value="NZ_JAUOZS010000001.1"/>
</dbReference>
<keyword evidence="2" id="KW-1185">Reference proteome</keyword>
<organism evidence="1 2">
    <name type="scientific">Anaeroselena agilis</name>
    <dbReference type="NCBI Taxonomy" id="3063788"/>
    <lineage>
        <taxon>Bacteria</taxon>
        <taxon>Bacillati</taxon>
        <taxon>Bacillota</taxon>
        <taxon>Negativicutes</taxon>
        <taxon>Acetonemataceae</taxon>
        <taxon>Anaeroselena</taxon>
    </lineage>
</organism>